<proteinExistence type="predicted"/>
<dbReference type="InterPro" id="IPR017439">
    <property type="entry name" value="Amidohydrolase"/>
</dbReference>
<dbReference type="PANTHER" id="PTHR11014">
    <property type="entry name" value="PEPTIDASE M20 FAMILY MEMBER"/>
    <property type="match status" value="1"/>
</dbReference>
<evidence type="ECO:0000259" key="1">
    <source>
        <dbReference type="Pfam" id="PF07687"/>
    </source>
</evidence>
<dbReference type="Gene3D" id="3.30.70.360">
    <property type="match status" value="1"/>
</dbReference>
<dbReference type="InterPro" id="IPR011650">
    <property type="entry name" value="Peptidase_M20_dimer"/>
</dbReference>
<dbReference type="Pfam" id="PF07687">
    <property type="entry name" value="M20_dimer"/>
    <property type="match status" value="1"/>
</dbReference>
<keyword evidence="3" id="KW-1185">Reference proteome</keyword>
<dbReference type="Proteomes" id="UP001597018">
    <property type="component" value="Unassembled WGS sequence"/>
</dbReference>
<evidence type="ECO:0000313" key="3">
    <source>
        <dbReference type="Proteomes" id="UP001597018"/>
    </source>
</evidence>
<dbReference type="SUPFAM" id="SSF55031">
    <property type="entry name" value="Bacterial exopeptidase dimerisation domain"/>
    <property type="match status" value="1"/>
</dbReference>
<dbReference type="EMBL" id="JBHTIW010000017">
    <property type="protein sequence ID" value="MFD0922019.1"/>
    <property type="molecule type" value="Genomic_DNA"/>
</dbReference>
<dbReference type="PANTHER" id="PTHR11014:SF63">
    <property type="entry name" value="METALLOPEPTIDASE, PUTATIVE (AFU_ORTHOLOGUE AFUA_6G09600)-RELATED"/>
    <property type="match status" value="1"/>
</dbReference>
<comment type="caution">
    <text evidence="2">The sequence shown here is derived from an EMBL/GenBank/DDBJ whole genome shotgun (WGS) entry which is preliminary data.</text>
</comment>
<protein>
    <submittedName>
        <fullName evidence="2">M20 family metallopeptidase</fullName>
    </submittedName>
</protein>
<dbReference type="Gene3D" id="3.40.630.10">
    <property type="entry name" value="Zn peptidases"/>
    <property type="match status" value="1"/>
</dbReference>
<gene>
    <name evidence="2" type="ORF">ACFQ16_19925</name>
</gene>
<dbReference type="InterPro" id="IPR002933">
    <property type="entry name" value="Peptidase_M20"/>
</dbReference>
<dbReference type="CDD" id="cd03886">
    <property type="entry name" value="M20_Acy1"/>
    <property type="match status" value="1"/>
</dbReference>
<sequence>MSVREDARSLHGDLVELRHALHTEPEIGLDLPRTQEKVLAALDGLGLEISTGDRLSSVTGVLRGDRPGPTVLLRGDMDALPVGERTGLDFASRAEDRMHACGHDLHTAMLVGAARLLSARRAELAGTVVLMFQPGEEGYDGAGHMIGEGVLEAAGERPVAAYALHVSSAMHRCGTFTTRRGPALAASDVLRVTVRGAGGHGSAPYRAKDPIPAACEMVTALQTFVTRSIDPFDPVVISVGTFHAGTICNVIPDEAHFEATVRSFSAGSHARVKDGAVRVCRDIASAHGLTADVEFVEQYPVTVNHDAEAEFLADVVAEVHGEERFQWAPRPVAGAEDFSRVLEEVPGAFAFLGACPPDRDFEQAPYNHSPLAVFDDSVLGDGAALHAELALRRLAAETA</sequence>
<dbReference type="Pfam" id="PF01546">
    <property type="entry name" value="Peptidase_M20"/>
    <property type="match status" value="1"/>
</dbReference>
<feature type="domain" description="Peptidase M20 dimerisation" evidence="1">
    <location>
        <begin position="191"/>
        <end position="273"/>
    </location>
</feature>
<reference evidence="3" key="1">
    <citation type="journal article" date="2019" name="Int. J. Syst. Evol. Microbiol.">
        <title>The Global Catalogue of Microorganisms (GCM) 10K type strain sequencing project: providing services to taxonomists for standard genome sequencing and annotation.</title>
        <authorList>
            <consortium name="The Broad Institute Genomics Platform"/>
            <consortium name="The Broad Institute Genome Sequencing Center for Infectious Disease"/>
            <person name="Wu L."/>
            <person name="Ma J."/>
        </authorList>
    </citation>
    <scope>NUCLEOTIDE SEQUENCE [LARGE SCALE GENOMIC DNA]</scope>
    <source>
        <strain evidence="3">CCUG 56401</strain>
    </source>
</reference>
<name>A0ABW3FZD9_9PSEU</name>
<dbReference type="RefSeq" id="WP_263248346.1">
    <property type="nucleotide sequence ID" value="NZ_BAABLT010000026.1"/>
</dbReference>
<dbReference type="NCBIfam" id="TIGR01891">
    <property type="entry name" value="amidohydrolases"/>
    <property type="match status" value="1"/>
</dbReference>
<organism evidence="2 3">
    <name type="scientific">Saccharopolyspora rosea</name>
    <dbReference type="NCBI Taxonomy" id="524884"/>
    <lineage>
        <taxon>Bacteria</taxon>
        <taxon>Bacillati</taxon>
        <taxon>Actinomycetota</taxon>
        <taxon>Actinomycetes</taxon>
        <taxon>Pseudonocardiales</taxon>
        <taxon>Pseudonocardiaceae</taxon>
        <taxon>Saccharopolyspora</taxon>
    </lineage>
</organism>
<accession>A0ABW3FZD9</accession>
<dbReference type="SUPFAM" id="SSF53187">
    <property type="entry name" value="Zn-dependent exopeptidases"/>
    <property type="match status" value="1"/>
</dbReference>
<evidence type="ECO:0000313" key="2">
    <source>
        <dbReference type="EMBL" id="MFD0922019.1"/>
    </source>
</evidence>
<dbReference type="InterPro" id="IPR036264">
    <property type="entry name" value="Bact_exopeptidase_dim_dom"/>
</dbReference>
<dbReference type="PIRSF" id="PIRSF005962">
    <property type="entry name" value="Pept_M20D_amidohydro"/>
    <property type="match status" value="1"/>
</dbReference>